<dbReference type="Proteomes" id="UP000006062">
    <property type="component" value="Chromosome"/>
</dbReference>
<dbReference type="AlphaFoldDB" id="I3Y798"/>
<evidence type="ECO:0000313" key="1">
    <source>
        <dbReference type="EMBL" id="AFL72866.1"/>
    </source>
</evidence>
<dbReference type="OrthoDB" id="467338at2"/>
<name>I3Y798_THIV6</name>
<dbReference type="RefSeq" id="WP_014777356.1">
    <property type="nucleotide sequence ID" value="NC_018012.1"/>
</dbReference>
<dbReference type="KEGG" id="tvi:Thivi_0824"/>
<evidence type="ECO:0000313" key="2">
    <source>
        <dbReference type="Proteomes" id="UP000006062"/>
    </source>
</evidence>
<sequence>MPIDFDQDKLQDRPIDDDLLGQRPIGLAKGMFEVPASFFEPLPDDLLDAVRGVSPFWAIVERKMKQ</sequence>
<dbReference type="EMBL" id="CP003154">
    <property type="protein sequence ID" value="AFL72866.1"/>
    <property type="molecule type" value="Genomic_DNA"/>
</dbReference>
<organism evidence="1 2">
    <name type="scientific">Thiocystis violascens (strain ATCC 17096 / DSM 198 / 6111)</name>
    <name type="common">Chromatium violascens</name>
    <dbReference type="NCBI Taxonomy" id="765911"/>
    <lineage>
        <taxon>Bacteria</taxon>
        <taxon>Pseudomonadati</taxon>
        <taxon>Pseudomonadota</taxon>
        <taxon>Gammaproteobacteria</taxon>
        <taxon>Chromatiales</taxon>
        <taxon>Chromatiaceae</taxon>
        <taxon>Thiocystis</taxon>
    </lineage>
</organism>
<dbReference type="HOGENOM" id="CLU_2829965_0_0_6"/>
<accession>I3Y798</accession>
<protein>
    <submittedName>
        <fullName evidence="1">Uncharacterized protein</fullName>
    </submittedName>
</protein>
<dbReference type="STRING" id="765911.Thivi_0824"/>
<gene>
    <name evidence="1" type="ordered locus">Thivi_0824</name>
</gene>
<proteinExistence type="predicted"/>
<reference evidence="1 2" key="1">
    <citation type="submission" date="2012-06" db="EMBL/GenBank/DDBJ databases">
        <title>Complete sequence of Thiocystis violascens DSM 198.</title>
        <authorList>
            <consortium name="US DOE Joint Genome Institute"/>
            <person name="Lucas S."/>
            <person name="Han J."/>
            <person name="Lapidus A."/>
            <person name="Cheng J.-F."/>
            <person name="Goodwin L."/>
            <person name="Pitluck S."/>
            <person name="Peters L."/>
            <person name="Ovchinnikova G."/>
            <person name="Teshima H."/>
            <person name="Detter J.C."/>
            <person name="Han C."/>
            <person name="Tapia R."/>
            <person name="Land M."/>
            <person name="Hauser L."/>
            <person name="Kyrpides N."/>
            <person name="Ivanova N."/>
            <person name="Pagani I."/>
            <person name="Vogl K."/>
            <person name="Liu Z."/>
            <person name="Frigaard N.-U."/>
            <person name="Bryant D."/>
            <person name="Woyke T."/>
        </authorList>
    </citation>
    <scope>NUCLEOTIDE SEQUENCE [LARGE SCALE GENOMIC DNA]</scope>
    <source>
        <strain evidence="2">ATCC 17096 / DSM 198 / 6111</strain>
    </source>
</reference>
<keyword evidence="2" id="KW-1185">Reference proteome</keyword>